<gene>
    <name evidence="2" type="ORF">GW534_09225</name>
</gene>
<reference evidence="2 3" key="1">
    <citation type="submission" date="2020-01" db="EMBL/GenBank/DDBJ databases">
        <title>A novel Bacillus sp. from Pasinler.</title>
        <authorList>
            <person name="Adiguzel A."/>
            <person name="Ay H."/>
            <person name="Baltaci M.O."/>
        </authorList>
    </citation>
    <scope>NUCLEOTIDE SEQUENCE [LARGE SCALE GENOMIC DNA]</scope>
    <source>
        <strain evidence="2 3">P1</strain>
    </source>
</reference>
<keyword evidence="1" id="KW-0472">Membrane</keyword>
<proteinExistence type="predicted"/>
<keyword evidence="1" id="KW-1133">Transmembrane helix</keyword>
<keyword evidence="3" id="KW-1185">Reference proteome</keyword>
<protein>
    <submittedName>
        <fullName evidence="2">Uncharacterized protein</fullName>
    </submittedName>
</protein>
<comment type="caution">
    <text evidence="2">The sequence shown here is derived from an EMBL/GenBank/DDBJ whole genome shotgun (WGS) entry which is preliminary data.</text>
</comment>
<keyword evidence="1" id="KW-0812">Transmembrane</keyword>
<evidence type="ECO:0000313" key="3">
    <source>
        <dbReference type="Proteomes" id="UP000743899"/>
    </source>
</evidence>
<evidence type="ECO:0000313" key="2">
    <source>
        <dbReference type="EMBL" id="NCU17911.1"/>
    </source>
</evidence>
<evidence type="ECO:0000256" key="1">
    <source>
        <dbReference type="SAM" id="Phobius"/>
    </source>
</evidence>
<accession>A0ABX0A396</accession>
<feature type="transmembrane region" description="Helical" evidence="1">
    <location>
        <begin position="35"/>
        <end position="53"/>
    </location>
</feature>
<feature type="transmembrane region" description="Helical" evidence="1">
    <location>
        <begin position="12"/>
        <end position="29"/>
    </location>
</feature>
<organism evidence="2 3">
    <name type="scientific">Pallidibacillus pasinlerensis</name>
    <dbReference type="NCBI Taxonomy" id="2703818"/>
    <lineage>
        <taxon>Bacteria</taxon>
        <taxon>Bacillati</taxon>
        <taxon>Bacillota</taxon>
        <taxon>Bacilli</taxon>
        <taxon>Bacillales</taxon>
        <taxon>Bacillaceae</taxon>
        <taxon>Pallidibacillus</taxon>
    </lineage>
</organism>
<dbReference type="RefSeq" id="WP_161920742.1">
    <property type="nucleotide sequence ID" value="NZ_JAACYS010000038.1"/>
</dbReference>
<dbReference type="EMBL" id="JAACYS010000038">
    <property type="protein sequence ID" value="NCU17911.1"/>
    <property type="molecule type" value="Genomic_DNA"/>
</dbReference>
<dbReference type="Proteomes" id="UP000743899">
    <property type="component" value="Unassembled WGS sequence"/>
</dbReference>
<name>A0ABX0A396_9BACI</name>
<sequence>MIGKLKALPKNVSLIIGIALILISGFFPFDSWTGMLIRGTILFVAILFILAAAEKNKEKQDEK</sequence>